<name>A0A7Y9LUH6_9MICC</name>
<evidence type="ECO:0000256" key="3">
    <source>
        <dbReference type="SAM" id="SignalP"/>
    </source>
</evidence>
<sequence>MKKTPSLRAPKKAVRISATIALGTAALMALGLASASAHVSVDASSTSANSYSLLTFSVPHGCDGSATTKIAISLPESIDDATPTVNPNWTVAKVTEKLAQPKTLENGSKVTERTSQIVYTAKTPLDPELRDTLVLSLQLPDGSGTQLNFPVLQSCVKGQTNWATVVPAGQDDEAVQDPAPAITLTAATDPASANPANASGTTESKADDGGSQLPGWLGLAAGVLGLLLGGFALFRTRKQGS</sequence>
<dbReference type="EMBL" id="JACBYQ010000002">
    <property type="protein sequence ID" value="NYE95831.1"/>
    <property type="molecule type" value="Genomic_DNA"/>
</dbReference>
<dbReference type="RefSeq" id="WP_179389564.1">
    <property type="nucleotide sequence ID" value="NZ_JACBYQ010000002.1"/>
</dbReference>
<protein>
    <submittedName>
        <fullName evidence="5">Uncharacterized protein YcnI</fullName>
    </submittedName>
</protein>
<keyword evidence="3" id="KW-0732">Signal</keyword>
<dbReference type="Proteomes" id="UP000521748">
    <property type="component" value="Unassembled WGS sequence"/>
</dbReference>
<evidence type="ECO:0000313" key="5">
    <source>
        <dbReference type="EMBL" id="NYE95831.1"/>
    </source>
</evidence>
<keyword evidence="2" id="KW-1133">Transmembrane helix</keyword>
<dbReference type="Gene3D" id="2.60.40.2230">
    <property type="entry name" value="Uncharacterised protein YcnI-like PF07987, DUF1775"/>
    <property type="match status" value="1"/>
</dbReference>
<organism evidence="5 6">
    <name type="scientific">Psychromicrobium silvestre</name>
    <dbReference type="NCBI Taxonomy" id="1645614"/>
    <lineage>
        <taxon>Bacteria</taxon>
        <taxon>Bacillati</taxon>
        <taxon>Actinomycetota</taxon>
        <taxon>Actinomycetes</taxon>
        <taxon>Micrococcales</taxon>
        <taxon>Micrococcaceae</taxon>
        <taxon>Psychromicrobium</taxon>
    </lineage>
</organism>
<evidence type="ECO:0000256" key="2">
    <source>
        <dbReference type="SAM" id="Phobius"/>
    </source>
</evidence>
<feature type="chain" id="PRO_5038447193" evidence="3">
    <location>
        <begin position="40"/>
        <end position="241"/>
    </location>
</feature>
<dbReference type="Pfam" id="PF07987">
    <property type="entry name" value="DUF1775"/>
    <property type="match status" value="1"/>
</dbReference>
<keyword evidence="6" id="KW-1185">Reference proteome</keyword>
<feature type="compositionally biased region" description="Polar residues" evidence="1">
    <location>
        <begin position="194"/>
        <end position="203"/>
    </location>
</feature>
<dbReference type="AlphaFoldDB" id="A0A7Y9LUH6"/>
<dbReference type="InterPro" id="IPR012533">
    <property type="entry name" value="YcnI-copper_dom"/>
</dbReference>
<feature type="transmembrane region" description="Helical" evidence="2">
    <location>
        <begin position="213"/>
        <end position="234"/>
    </location>
</feature>
<keyword evidence="2" id="KW-0472">Membrane</keyword>
<reference evidence="5 6" key="1">
    <citation type="submission" date="2020-07" db="EMBL/GenBank/DDBJ databases">
        <title>Sequencing the genomes of 1000 actinobacteria strains.</title>
        <authorList>
            <person name="Klenk H.-P."/>
        </authorList>
    </citation>
    <scope>NUCLEOTIDE SEQUENCE [LARGE SCALE GENOMIC DNA]</scope>
    <source>
        <strain evidence="5 6">DSM 102047</strain>
    </source>
</reference>
<dbReference type="InterPro" id="IPR038507">
    <property type="entry name" value="YcnI-like_sf"/>
</dbReference>
<evidence type="ECO:0000313" key="6">
    <source>
        <dbReference type="Proteomes" id="UP000521748"/>
    </source>
</evidence>
<evidence type="ECO:0000259" key="4">
    <source>
        <dbReference type="Pfam" id="PF07987"/>
    </source>
</evidence>
<dbReference type="CDD" id="cd08545">
    <property type="entry name" value="YcnI_like"/>
    <property type="match status" value="1"/>
</dbReference>
<gene>
    <name evidence="5" type="ORF">FHU41_002081</name>
</gene>
<comment type="caution">
    <text evidence="5">The sequence shown here is derived from an EMBL/GenBank/DDBJ whole genome shotgun (WGS) entry which is preliminary data.</text>
</comment>
<feature type="domain" description="YncI copper-binding" evidence="4">
    <location>
        <begin position="38"/>
        <end position="184"/>
    </location>
</feature>
<feature type="signal peptide" evidence="3">
    <location>
        <begin position="1"/>
        <end position="39"/>
    </location>
</feature>
<keyword evidence="2" id="KW-0812">Transmembrane</keyword>
<feature type="region of interest" description="Disordered" evidence="1">
    <location>
        <begin position="184"/>
        <end position="209"/>
    </location>
</feature>
<proteinExistence type="predicted"/>
<accession>A0A7Y9LUH6</accession>
<evidence type="ECO:0000256" key="1">
    <source>
        <dbReference type="SAM" id="MobiDB-lite"/>
    </source>
</evidence>